<dbReference type="Proteomes" id="UP001062846">
    <property type="component" value="Chromosome 9"/>
</dbReference>
<sequence>MGCKQRKSKTFTVSSMSKLFNCQQNIANNSAKKVFHLIWHQAAPYRVQCFGWMAQLGKIKTGDFLLRIGILHRQHHALCKFCGETIESIDHSLLICTPVWNVWCEILDWWGIQWVMPHSFSDLINLWLSYKQKPKVKVIWDCIPFAVLWSLWKMRNEHLFQNKALNWEEGVDLIKLRIAFWVKSKGDHY</sequence>
<keyword evidence="2" id="KW-1185">Reference proteome</keyword>
<dbReference type="EMBL" id="CM046396">
    <property type="protein sequence ID" value="KAI8537900.1"/>
    <property type="molecule type" value="Genomic_DNA"/>
</dbReference>
<accession>A0ACC0MAN2</accession>
<organism evidence="1 2">
    <name type="scientific">Rhododendron molle</name>
    <name type="common">Chinese azalea</name>
    <name type="synonym">Azalea mollis</name>
    <dbReference type="NCBI Taxonomy" id="49168"/>
    <lineage>
        <taxon>Eukaryota</taxon>
        <taxon>Viridiplantae</taxon>
        <taxon>Streptophyta</taxon>
        <taxon>Embryophyta</taxon>
        <taxon>Tracheophyta</taxon>
        <taxon>Spermatophyta</taxon>
        <taxon>Magnoliopsida</taxon>
        <taxon>eudicotyledons</taxon>
        <taxon>Gunneridae</taxon>
        <taxon>Pentapetalae</taxon>
        <taxon>asterids</taxon>
        <taxon>Ericales</taxon>
        <taxon>Ericaceae</taxon>
        <taxon>Ericoideae</taxon>
        <taxon>Rhodoreae</taxon>
        <taxon>Rhododendron</taxon>
    </lineage>
</organism>
<evidence type="ECO:0000313" key="2">
    <source>
        <dbReference type="Proteomes" id="UP001062846"/>
    </source>
</evidence>
<evidence type="ECO:0000313" key="1">
    <source>
        <dbReference type="EMBL" id="KAI8537900.1"/>
    </source>
</evidence>
<name>A0ACC0MAN2_RHOML</name>
<gene>
    <name evidence="1" type="ORF">RHMOL_Rhmol09G0060000</name>
</gene>
<comment type="caution">
    <text evidence="1">The sequence shown here is derived from an EMBL/GenBank/DDBJ whole genome shotgun (WGS) entry which is preliminary data.</text>
</comment>
<proteinExistence type="predicted"/>
<reference evidence="1" key="1">
    <citation type="submission" date="2022-02" db="EMBL/GenBank/DDBJ databases">
        <title>Plant Genome Project.</title>
        <authorList>
            <person name="Zhang R.-G."/>
        </authorList>
    </citation>
    <scope>NUCLEOTIDE SEQUENCE</scope>
    <source>
        <strain evidence="1">AT1</strain>
    </source>
</reference>
<protein>
    <submittedName>
        <fullName evidence="1">Uncharacterized protein</fullName>
    </submittedName>
</protein>